<keyword evidence="2 5" id="KW-0808">Transferase</keyword>
<keyword evidence="1 5" id="KW-0489">Methyltransferase</keyword>
<dbReference type="Pfam" id="PF13649">
    <property type="entry name" value="Methyltransf_25"/>
    <property type="match status" value="1"/>
</dbReference>
<proteinExistence type="predicted"/>
<gene>
    <name evidence="5" type="ORF">EGT50_13215</name>
</gene>
<accession>A0A438ARB5</accession>
<evidence type="ECO:0000259" key="4">
    <source>
        <dbReference type="Pfam" id="PF13649"/>
    </source>
</evidence>
<dbReference type="PANTHER" id="PTHR43861:SF1">
    <property type="entry name" value="TRANS-ACONITATE 2-METHYLTRANSFERASE"/>
    <property type="match status" value="1"/>
</dbReference>
<dbReference type="AlphaFoldDB" id="A0A438ARB5"/>
<evidence type="ECO:0000313" key="6">
    <source>
        <dbReference type="Proteomes" id="UP000283479"/>
    </source>
</evidence>
<protein>
    <submittedName>
        <fullName evidence="5">Class I SAM-dependent methyltransferase</fullName>
    </submittedName>
</protein>
<dbReference type="GO" id="GO:0008168">
    <property type="term" value="F:methyltransferase activity"/>
    <property type="evidence" value="ECO:0007669"/>
    <property type="project" value="UniProtKB-KW"/>
</dbReference>
<dbReference type="SUPFAM" id="SSF53335">
    <property type="entry name" value="S-adenosyl-L-methionine-dependent methyltransferases"/>
    <property type="match status" value="1"/>
</dbReference>
<keyword evidence="6" id="KW-1185">Reference proteome</keyword>
<sequence length="299" mass="31864">MSSDDTVHAHDDDTARPREDGTVHAEEIAATFDAAAEDFDRVTPDVWGPAGQCLVFQAGLRSGDTVLDVGSGTGASALPAAAAVGPTGQVHAIDLSDEMLERGRVKASERALLNIEFVSADATTWEAPSTVPEAGYDALLSSYAVFFLPEMDEAFARLLRLVRPGGTVGVTAWHETALRDYATTFLDALGPHLPQPLPDRTTEMEPAQRLDTQDKLRTWLTAAGTEAVEVRELSNLIPATEEFCWGFVLGSGLRATLAGLAPDVVEQVRTDFMTLITDRGLHTIDASTLVGTAKVVGFG</sequence>
<dbReference type="InterPro" id="IPR004033">
    <property type="entry name" value="UbiE/COQ5_MeTrFase"/>
</dbReference>
<dbReference type="PROSITE" id="PS51608">
    <property type="entry name" value="SAM_MT_UBIE"/>
    <property type="match status" value="1"/>
</dbReference>
<dbReference type="CDD" id="cd02440">
    <property type="entry name" value="AdoMet_MTases"/>
    <property type="match status" value="1"/>
</dbReference>
<evidence type="ECO:0000256" key="3">
    <source>
        <dbReference type="SAM" id="MobiDB-lite"/>
    </source>
</evidence>
<dbReference type="GO" id="GO:0032259">
    <property type="term" value="P:methylation"/>
    <property type="evidence" value="ECO:0007669"/>
    <property type="project" value="UniProtKB-KW"/>
</dbReference>
<dbReference type="PANTHER" id="PTHR43861">
    <property type="entry name" value="TRANS-ACONITATE 2-METHYLTRANSFERASE-RELATED"/>
    <property type="match status" value="1"/>
</dbReference>
<reference evidence="5 6" key="1">
    <citation type="submission" date="2018-11" db="EMBL/GenBank/DDBJ databases">
        <title>Rhodococcus spongicola sp. nov. and Rhodococcus xishaensis sp. nov. from marine sponges.</title>
        <authorList>
            <person name="Li L."/>
            <person name="Lin H.W."/>
        </authorList>
    </citation>
    <scope>NUCLEOTIDE SEQUENCE [LARGE SCALE GENOMIC DNA]</scope>
    <source>
        <strain evidence="5 6">LHW51113</strain>
    </source>
</reference>
<organism evidence="5 6">
    <name type="scientific">Rhodococcus xishaensis</name>
    <dbReference type="NCBI Taxonomy" id="2487364"/>
    <lineage>
        <taxon>Bacteria</taxon>
        <taxon>Bacillati</taxon>
        <taxon>Actinomycetota</taxon>
        <taxon>Actinomycetes</taxon>
        <taxon>Mycobacteriales</taxon>
        <taxon>Nocardiaceae</taxon>
        <taxon>Rhodococcus</taxon>
    </lineage>
</organism>
<evidence type="ECO:0000313" key="5">
    <source>
        <dbReference type="EMBL" id="RVW01204.1"/>
    </source>
</evidence>
<dbReference type="InterPro" id="IPR041698">
    <property type="entry name" value="Methyltransf_25"/>
</dbReference>
<evidence type="ECO:0000256" key="1">
    <source>
        <dbReference type="ARBA" id="ARBA00022603"/>
    </source>
</evidence>
<name>A0A438ARB5_9NOCA</name>
<feature type="region of interest" description="Disordered" evidence="3">
    <location>
        <begin position="1"/>
        <end position="23"/>
    </location>
</feature>
<comment type="caution">
    <text evidence="5">The sequence shown here is derived from an EMBL/GenBank/DDBJ whole genome shotgun (WGS) entry which is preliminary data.</text>
</comment>
<dbReference type="RefSeq" id="WP_127955091.1">
    <property type="nucleotide sequence ID" value="NZ_RKLO01000005.1"/>
</dbReference>
<dbReference type="OrthoDB" id="7032234at2"/>
<dbReference type="EMBL" id="RKLO01000005">
    <property type="protein sequence ID" value="RVW01204.1"/>
    <property type="molecule type" value="Genomic_DNA"/>
</dbReference>
<evidence type="ECO:0000256" key="2">
    <source>
        <dbReference type="ARBA" id="ARBA00022679"/>
    </source>
</evidence>
<dbReference type="InterPro" id="IPR029063">
    <property type="entry name" value="SAM-dependent_MTases_sf"/>
</dbReference>
<dbReference type="Gene3D" id="3.40.50.150">
    <property type="entry name" value="Vaccinia Virus protein VP39"/>
    <property type="match status" value="1"/>
</dbReference>
<feature type="domain" description="Methyltransferase" evidence="4">
    <location>
        <begin position="66"/>
        <end position="166"/>
    </location>
</feature>
<dbReference type="Proteomes" id="UP000283479">
    <property type="component" value="Unassembled WGS sequence"/>
</dbReference>